<reference evidence="2 3" key="1">
    <citation type="journal article" date="2024" name="J Genomics">
        <title>Draft genome sequencing and assembly of Favolaschia claudopus CIRM-BRFM 2984 isolated from oak limbs.</title>
        <authorList>
            <person name="Navarro D."/>
            <person name="Drula E."/>
            <person name="Chaduli D."/>
            <person name="Cazenave R."/>
            <person name="Ahrendt S."/>
            <person name="Wang J."/>
            <person name="Lipzen A."/>
            <person name="Daum C."/>
            <person name="Barry K."/>
            <person name="Grigoriev I.V."/>
            <person name="Favel A."/>
            <person name="Rosso M.N."/>
            <person name="Martin F."/>
        </authorList>
    </citation>
    <scope>NUCLEOTIDE SEQUENCE [LARGE SCALE GENOMIC DNA]</scope>
    <source>
        <strain evidence="2 3">CIRM-BRFM 2984</strain>
    </source>
</reference>
<protein>
    <submittedName>
        <fullName evidence="2">Uncharacterized protein</fullName>
    </submittedName>
</protein>
<evidence type="ECO:0000313" key="3">
    <source>
        <dbReference type="Proteomes" id="UP001362999"/>
    </source>
</evidence>
<feature type="compositionally biased region" description="Acidic residues" evidence="1">
    <location>
        <begin position="197"/>
        <end position="207"/>
    </location>
</feature>
<dbReference type="Proteomes" id="UP001362999">
    <property type="component" value="Unassembled WGS sequence"/>
</dbReference>
<feature type="region of interest" description="Disordered" evidence="1">
    <location>
        <begin position="1"/>
        <end position="251"/>
    </location>
</feature>
<keyword evidence="3" id="KW-1185">Reference proteome</keyword>
<feature type="compositionally biased region" description="Low complexity" evidence="1">
    <location>
        <begin position="85"/>
        <end position="99"/>
    </location>
</feature>
<feature type="compositionally biased region" description="Polar residues" evidence="1">
    <location>
        <begin position="142"/>
        <end position="183"/>
    </location>
</feature>
<name>A0AAW0DBW1_9AGAR</name>
<comment type="caution">
    <text evidence="2">The sequence shown here is derived from an EMBL/GenBank/DDBJ whole genome shotgun (WGS) entry which is preliminary data.</text>
</comment>
<feature type="compositionally biased region" description="Low complexity" evidence="1">
    <location>
        <begin position="229"/>
        <end position="242"/>
    </location>
</feature>
<dbReference type="EMBL" id="JAWWNJ010000009">
    <property type="protein sequence ID" value="KAK7048831.1"/>
    <property type="molecule type" value="Genomic_DNA"/>
</dbReference>
<feature type="compositionally biased region" description="Basic residues" evidence="1">
    <location>
        <begin position="1"/>
        <end position="13"/>
    </location>
</feature>
<organism evidence="2 3">
    <name type="scientific">Favolaschia claudopus</name>
    <dbReference type="NCBI Taxonomy" id="2862362"/>
    <lineage>
        <taxon>Eukaryota</taxon>
        <taxon>Fungi</taxon>
        <taxon>Dikarya</taxon>
        <taxon>Basidiomycota</taxon>
        <taxon>Agaricomycotina</taxon>
        <taxon>Agaricomycetes</taxon>
        <taxon>Agaricomycetidae</taxon>
        <taxon>Agaricales</taxon>
        <taxon>Marasmiineae</taxon>
        <taxon>Mycenaceae</taxon>
        <taxon>Favolaschia</taxon>
    </lineage>
</organism>
<feature type="compositionally biased region" description="Low complexity" evidence="1">
    <location>
        <begin position="19"/>
        <end position="34"/>
    </location>
</feature>
<accession>A0AAW0DBW1</accession>
<gene>
    <name evidence="2" type="ORF">R3P38DRAFT_1878780</name>
</gene>
<proteinExistence type="predicted"/>
<dbReference type="AlphaFoldDB" id="A0AAW0DBW1"/>
<evidence type="ECO:0000256" key="1">
    <source>
        <dbReference type="SAM" id="MobiDB-lite"/>
    </source>
</evidence>
<sequence>MYSRGKKQSKRSTRQVNRSESSSSGSLSAATISSNTPAPAPSSLDSISAPSFSFPPPSLPSGSFHSVSEPHPTPLEFFSFPPPQVSSHHSPSSILQSESTPSHSRDFVPYEPQFSYPPPRMASDGFYPPWAATVETEPGSIDPSTPWNPSPETYRTPSSSLYLPPGASSSNPDFAPTSSTAQSHLHLDDYFDGSSSSDDEDDDEDDTWYFPHYAADPSMLHQSRDPDVSQWSSDPSSSASTSRLPIDRSSPIVIETIPSREQLTQERAMRKRQSRSVKMYPCKICHKEFPR</sequence>
<evidence type="ECO:0000313" key="2">
    <source>
        <dbReference type="EMBL" id="KAK7048831.1"/>
    </source>
</evidence>